<evidence type="ECO:0000313" key="5">
    <source>
        <dbReference type="RefSeq" id="XP_041419006.1"/>
    </source>
</evidence>
<dbReference type="GeneID" id="121393724"/>
<dbReference type="InterPro" id="IPR000408">
    <property type="entry name" value="Reg_chr_condens"/>
</dbReference>
<evidence type="ECO:0000256" key="1">
    <source>
        <dbReference type="ARBA" id="ARBA00022737"/>
    </source>
</evidence>
<dbReference type="Gene3D" id="1.10.10.10">
    <property type="entry name" value="Winged helix-like DNA-binding domain superfamily/Winged helix DNA-binding domain"/>
    <property type="match status" value="1"/>
</dbReference>
<dbReference type="GO" id="GO:0019901">
    <property type="term" value="F:protein kinase binding"/>
    <property type="evidence" value="ECO:0000318"/>
    <property type="project" value="GO_Central"/>
</dbReference>
<evidence type="ECO:0000313" key="6">
    <source>
        <dbReference type="RefSeq" id="XP_041419007.1"/>
    </source>
</evidence>
<dbReference type="GO" id="GO:0051209">
    <property type="term" value="P:release of sequestered calcium ion into cytosol"/>
    <property type="evidence" value="ECO:0000318"/>
    <property type="project" value="GO_Central"/>
</dbReference>
<dbReference type="GO" id="GO:0000976">
    <property type="term" value="F:transcription cis-regulatory region binding"/>
    <property type="evidence" value="ECO:0007669"/>
    <property type="project" value="InterPro"/>
</dbReference>
<feature type="domain" description="IRF tryptophan pentad repeat" evidence="3">
    <location>
        <begin position="299"/>
        <end position="414"/>
    </location>
</feature>
<evidence type="ECO:0000259" key="3">
    <source>
        <dbReference type="PROSITE" id="PS51507"/>
    </source>
</evidence>
<dbReference type="InterPro" id="IPR001346">
    <property type="entry name" value="Interferon_reg_fact_DNA-bd_dom"/>
</dbReference>
<name>A0A8J1KNW0_XENLA</name>
<dbReference type="InterPro" id="IPR036390">
    <property type="entry name" value="WH_DNA-bd_sf"/>
</dbReference>
<dbReference type="Gene3D" id="2.130.10.30">
    <property type="entry name" value="Regulator of chromosome condensation 1/beta-lactamase-inhibitor protein II"/>
    <property type="match status" value="1"/>
</dbReference>
<dbReference type="Pfam" id="PF00415">
    <property type="entry name" value="RCC1"/>
    <property type="match status" value="2"/>
</dbReference>
<keyword evidence="1" id="KW-0677">Repeat</keyword>
<dbReference type="GO" id="GO:0030292">
    <property type="term" value="F:protein tyrosine kinase inhibitor activity"/>
    <property type="evidence" value="ECO:0000318"/>
    <property type="project" value="GO_Central"/>
</dbReference>
<sequence>MVLCKFHSVFLSQKGQVYTCGHGQGGRLGHGDELTCLVPRLVEGLRGHPCTQVAGAKDHTVVLTEDGYVYTFGLNIFHQLGIQPPPPNSNVPRQIQAKTMKGKTVLGVAAGRFPTVLWIKDAVYTVGLNGGPLGYLQDPNGEKFVSCPRQVSALHHKDINITLVSASDGATVCVSERGDIYLLSEYQCKKLASKQLTLKKVLVSGGFLEHKAAPPEHLKENGGQPASVFALDQAGRVFCWKSPGSSLKQCWWVYGRQLFMSDVALNKNEIMFVTQDGKDLLESGCWKRKRKVMALQPRRVRLKPWLVAQVDSGMYPGLVWLNREAKRFQIPWKHATRHSPQQEEEKTIFKQTHPWDHLVQATAPLSKHGQRLSLRRWKCPQHQALLTFSVLPRCGSVPYQNLSSEGGSYKAATM</sequence>
<dbReference type="FunFam" id="2.130.10.30:FF:000011">
    <property type="entry name" value="inhibitor of Bruton tyrosine kinase isoform X2"/>
    <property type="match status" value="1"/>
</dbReference>
<dbReference type="Proteomes" id="UP000186698">
    <property type="component" value="Chromosome 5L"/>
</dbReference>
<dbReference type="Pfam" id="PF00605">
    <property type="entry name" value="IRF"/>
    <property type="match status" value="1"/>
</dbReference>
<dbReference type="GO" id="GO:0005737">
    <property type="term" value="C:cytoplasm"/>
    <property type="evidence" value="ECO:0000318"/>
    <property type="project" value="GO_Central"/>
</dbReference>
<dbReference type="PANTHER" id="PTHR22872:SF2">
    <property type="entry name" value="INHIBITOR OF BRUTON TYROSINE KINASE"/>
    <property type="match status" value="1"/>
</dbReference>
<dbReference type="InterPro" id="IPR009091">
    <property type="entry name" value="RCC1/BLIP-II"/>
</dbReference>
<dbReference type="RefSeq" id="XP_041419007.1">
    <property type="nucleotide sequence ID" value="XM_041563073.1"/>
</dbReference>
<proteinExistence type="predicted"/>
<dbReference type="GO" id="GO:0005654">
    <property type="term" value="C:nucleoplasm"/>
    <property type="evidence" value="ECO:0000318"/>
    <property type="project" value="GO_Central"/>
</dbReference>
<dbReference type="SUPFAM" id="SSF46785">
    <property type="entry name" value="Winged helix' DNA-binding domain"/>
    <property type="match status" value="1"/>
</dbReference>
<dbReference type="OrthoDB" id="1893551at2759"/>
<organism evidence="4 5">
    <name type="scientific">Xenopus laevis</name>
    <name type="common">African clawed frog</name>
    <dbReference type="NCBI Taxonomy" id="8355"/>
    <lineage>
        <taxon>Eukaryota</taxon>
        <taxon>Metazoa</taxon>
        <taxon>Chordata</taxon>
        <taxon>Craniata</taxon>
        <taxon>Vertebrata</taxon>
        <taxon>Euteleostomi</taxon>
        <taxon>Amphibia</taxon>
        <taxon>Batrachia</taxon>
        <taxon>Anura</taxon>
        <taxon>Pipoidea</taxon>
        <taxon>Pipidae</taxon>
        <taxon>Xenopodinae</taxon>
        <taxon>Xenopus</taxon>
        <taxon>Xenopus</taxon>
    </lineage>
</organism>
<dbReference type="KEGG" id="xla:121393724"/>
<dbReference type="PRINTS" id="PR00267">
    <property type="entry name" value="INTFRNREGFCT"/>
</dbReference>
<dbReference type="InterPro" id="IPR036388">
    <property type="entry name" value="WH-like_DNA-bd_sf"/>
</dbReference>
<accession>A0A8J1KNW0</accession>
<dbReference type="InterPro" id="IPR051625">
    <property type="entry name" value="Signaling_Regulatory_Domain"/>
</dbReference>
<dbReference type="SUPFAM" id="SSF50985">
    <property type="entry name" value="RCC1/BLIP-II"/>
    <property type="match status" value="1"/>
</dbReference>
<evidence type="ECO:0000256" key="2">
    <source>
        <dbReference type="PROSITE-ProRule" id="PRU00235"/>
    </source>
</evidence>
<feature type="repeat" description="RCC1" evidence="2">
    <location>
        <begin position="15"/>
        <end position="66"/>
    </location>
</feature>
<gene>
    <name evidence="5 6" type="primary">LOC121393724</name>
</gene>
<dbReference type="SMART" id="SM00348">
    <property type="entry name" value="IRF"/>
    <property type="match status" value="1"/>
</dbReference>
<evidence type="ECO:0000313" key="4">
    <source>
        <dbReference type="Proteomes" id="UP000186698"/>
    </source>
</evidence>
<feature type="repeat" description="RCC1" evidence="2">
    <location>
        <begin position="67"/>
        <end position="121"/>
    </location>
</feature>
<dbReference type="RefSeq" id="XP_041419006.1">
    <property type="nucleotide sequence ID" value="XM_041563072.1"/>
</dbReference>
<reference evidence="5 6" key="1">
    <citation type="submission" date="2025-04" db="UniProtKB">
        <authorList>
            <consortium name="RefSeq"/>
        </authorList>
    </citation>
    <scope>IDENTIFICATION</scope>
    <source>
        <strain evidence="5 6">J_2021</strain>
        <tissue evidence="5 6">Erythrocytes</tissue>
    </source>
</reference>
<dbReference type="AlphaFoldDB" id="A0A8J1KNW0"/>
<keyword evidence="4" id="KW-1185">Reference proteome</keyword>
<dbReference type="PROSITE" id="PS51507">
    <property type="entry name" value="IRF_2"/>
    <property type="match status" value="1"/>
</dbReference>
<protein>
    <submittedName>
        <fullName evidence="5 6">Inhibitor of Bruton tyrosine kinase-like isoform X1</fullName>
    </submittedName>
</protein>
<dbReference type="PROSITE" id="PS50012">
    <property type="entry name" value="RCC1_3"/>
    <property type="match status" value="2"/>
</dbReference>
<dbReference type="PANTHER" id="PTHR22872">
    <property type="entry name" value="BTK-BINDING PROTEIN-RELATED"/>
    <property type="match status" value="1"/>
</dbReference>